<gene>
    <name evidence="14" type="primary">LOC105845321</name>
</gene>
<dbReference type="CDD" id="cd00637">
    <property type="entry name" value="7tm_classA_rhodopsin-like"/>
    <property type="match status" value="1"/>
</dbReference>
<dbReference type="PROSITE" id="PS50262">
    <property type="entry name" value="G_PROTEIN_RECEP_F1_2"/>
    <property type="match status" value="1"/>
</dbReference>
<feature type="transmembrane region" description="Helical" evidence="11">
    <location>
        <begin position="61"/>
        <end position="81"/>
    </location>
</feature>
<keyword evidence="4 11" id="KW-1133">Transmembrane helix</keyword>
<keyword evidence="7 10" id="KW-0675">Receptor</keyword>
<evidence type="ECO:0000256" key="4">
    <source>
        <dbReference type="ARBA" id="ARBA00022989"/>
    </source>
</evidence>
<evidence type="ECO:0000256" key="6">
    <source>
        <dbReference type="ARBA" id="ARBA00023136"/>
    </source>
</evidence>
<comment type="similarity">
    <text evidence="10">Belongs to the G-protein coupled receptor 1 family.</text>
</comment>
<evidence type="ECO:0000256" key="9">
    <source>
        <dbReference type="ARBA" id="ARBA00023224"/>
    </source>
</evidence>
<dbReference type="Pfam" id="PF00001">
    <property type="entry name" value="7tm_1"/>
    <property type="match status" value="2"/>
</dbReference>
<dbReference type="Gene3D" id="1.20.1070.10">
    <property type="entry name" value="Rhodopsin 7-helix transmembrane proteins"/>
    <property type="match status" value="1"/>
</dbReference>
<comment type="subcellular location">
    <subcellularLocation>
        <location evidence="1">Cell membrane</location>
        <topology evidence="1">Multi-pass membrane protein</topology>
    </subcellularLocation>
</comment>
<organism evidence="13 14">
    <name type="scientific">Hydra vulgaris</name>
    <name type="common">Hydra</name>
    <name type="synonym">Hydra attenuata</name>
    <dbReference type="NCBI Taxonomy" id="6087"/>
    <lineage>
        <taxon>Eukaryota</taxon>
        <taxon>Metazoa</taxon>
        <taxon>Cnidaria</taxon>
        <taxon>Hydrozoa</taxon>
        <taxon>Hydroidolina</taxon>
        <taxon>Anthoathecata</taxon>
        <taxon>Aplanulata</taxon>
        <taxon>Hydridae</taxon>
        <taxon>Hydra</taxon>
    </lineage>
</organism>
<accession>A0ABM4DLD6</accession>
<evidence type="ECO:0000256" key="2">
    <source>
        <dbReference type="ARBA" id="ARBA00022475"/>
    </source>
</evidence>
<evidence type="ECO:0000256" key="11">
    <source>
        <dbReference type="SAM" id="Phobius"/>
    </source>
</evidence>
<evidence type="ECO:0000313" key="14">
    <source>
        <dbReference type="RefSeq" id="XP_065675353.1"/>
    </source>
</evidence>
<keyword evidence="5 10" id="KW-0297">G-protein coupled receptor</keyword>
<feature type="transmembrane region" description="Helical" evidence="11">
    <location>
        <begin position="101"/>
        <end position="120"/>
    </location>
</feature>
<reference evidence="14" key="1">
    <citation type="submission" date="2025-08" db="UniProtKB">
        <authorList>
            <consortium name="RefSeq"/>
        </authorList>
    </citation>
    <scope>IDENTIFICATION</scope>
</reference>
<dbReference type="InterPro" id="IPR000276">
    <property type="entry name" value="GPCR_Rhodpsn"/>
</dbReference>
<dbReference type="PANTHER" id="PTHR24246">
    <property type="entry name" value="OLFACTORY RECEPTOR AND ADENOSINE RECEPTOR"/>
    <property type="match status" value="1"/>
</dbReference>
<feature type="transmembrane region" description="Helical" evidence="11">
    <location>
        <begin position="165"/>
        <end position="188"/>
    </location>
</feature>
<dbReference type="GeneID" id="105845321"/>
<feature type="transmembrane region" description="Helical" evidence="11">
    <location>
        <begin position="294"/>
        <end position="315"/>
    </location>
</feature>
<dbReference type="Proteomes" id="UP001652625">
    <property type="component" value="Chromosome 15"/>
</dbReference>
<feature type="transmembrane region" description="Helical" evidence="11">
    <location>
        <begin position="141"/>
        <end position="159"/>
    </location>
</feature>
<evidence type="ECO:0000256" key="8">
    <source>
        <dbReference type="ARBA" id="ARBA00023180"/>
    </source>
</evidence>
<dbReference type="InterPro" id="IPR017452">
    <property type="entry name" value="GPCR_Rhodpsn_7TM"/>
</dbReference>
<evidence type="ECO:0000256" key="5">
    <source>
        <dbReference type="ARBA" id="ARBA00023040"/>
    </source>
</evidence>
<feature type="transmembrane region" description="Helical" evidence="11">
    <location>
        <begin position="26"/>
        <end position="49"/>
    </location>
</feature>
<feature type="transmembrane region" description="Helical" evidence="11">
    <location>
        <begin position="255"/>
        <end position="274"/>
    </location>
</feature>
<evidence type="ECO:0000256" key="7">
    <source>
        <dbReference type="ARBA" id="ARBA00023170"/>
    </source>
</evidence>
<dbReference type="PRINTS" id="PR00237">
    <property type="entry name" value="GPCRRHODOPSN"/>
</dbReference>
<evidence type="ECO:0000256" key="10">
    <source>
        <dbReference type="RuleBase" id="RU000688"/>
    </source>
</evidence>
<evidence type="ECO:0000259" key="12">
    <source>
        <dbReference type="PROSITE" id="PS50262"/>
    </source>
</evidence>
<keyword evidence="6 11" id="KW-0472">Membrane</keyword>
<keyword evidence="3 10" id="KW-0812">Transmembrane</keyword>
<evidence type="ECO:0000313" key="13">
    <source>
        <dbReference type="Proteomes" id="UP001652625"/>
    </source>
</evidence>
<dbReference type="PROSITE" id="PS00237">
    <property type="entry name" value="G_PROTEIN_RECEP_F1_1"/>
    <property type="match status" value="1"/>
</dbReference>
<keyword evidence="13" id="KW-1185">Reference proteome</keyword>
<keyword evidence="8" id="KW-0325">Glycoprotein</keyword>
<dbReference type="PANTHER" id="PTHR24246:SF27">
    <property type="entry name" value="ADENOSINE RECEPTOR, ISOFORM A"/>
    <property type="match status" value="1"/>
</dbReference>
<dbReference type="RefSeq" id="XP_065675353.1">
    <property type="nucleotide sequence ID" value="XM_065819281.1"/>
</dbReference>
<evidence type="ECO:0000256" key="3">
    <source>
        <dbReference type="ARBA" id="ARBA00022692"/>
    </source>
</evidence>
<name>A0ABM4DLD6_HYDVU</name>
<proteinExistence type="inferred from homology"/>
<dbReference type="SUPFAM" id="SSF81321">
    <property type="entry name" value="Family A G protein-coupled receptor-like"/>
    <property type="match status" value="1"/>
</dbReference>
<feature type="domain" description="G-protein coupled receptors family 1 profile" evidence="12">
    <location>
        <begin position="41"/>
        <end position="314"/>
    </location>
</feature>
<sequence length="337" mass="38556">MHKSMMVAVKKDCSRMELLKPPLTTILGILFFATSVTATLGNSLVLIVVRKMKKKRPLSNLIISSLALSDFLVGTILGPLTSWQQIDFPTLSSCIIDHVRAYFVVLFVGSSVMTLAVISYDRFILLSKLTNYNKYITKKKILLLISLCWILPAFIPFIRQINSNIYLVNIFLLFVTPLAVLGIYYYFIIKAVHEKEKMLWYQIKNVVEISVTVSSQTISENTIDFDDISNKQKDDVSIKQKINNSIIRKERTSIALGKSVTVLIVCYVCCITPMNIWITLDMLQSTRKVYDFEIAYAIAMLCMQINSTINPMIYFSKNPDFKRGLKKLFTKKSEYKK</sequence>
<evidence type="ECO:0000256" key="1">
    <source>
        <dbReference type="ARBA" id="ARBA00004651"/>
    </source>
</evidence>
<keyword evidence="9 10" id="KW-0807">Transducer</keyword>
<keyword evidence="2" id="KW-1003">Cell membrane</keyword>
<protein>
    <submittedName>
        <fullName evidence="14">5-hydroxytryptamine receptor 1F</fullName>
    </submittedName>
</protein>